<accession>A0A8J6HQX7</accession>
<protein>
    <submittedName>
        <fullName evidence="2">Uncharacterized protein</fullName>
    </submittedName>
</protein>
<feature type="compositionally biased region" description="Basic and acidic residues" evidence="1">
    <location>
        <begin position="9"/>
        <end position="18"/>
    </location>
</feature>
<feature type="region of interest" description="Disordered" evidence="1">
    <location>
        <begin position="242"/>
        <end position="264"/>
    </location>
</feature>
<gene>
    <name evidence="2" type="ORF">GEV33_002770</name>
</gene>
<evidence type="ECO:0000256" key="1">
    <source>
        <dbReference type="SAM" id="MobiDB-lite"/>
    </source>
</evidence>
<dbReference type="EMBL" id="JABDTM020013024">
    <property type="protein sequence ID" value="KAH0820021.1"/>
    <property type="molecule type" value="Genomic_DNA"/>
</dbReference>
<feature type="region of interest" description="Disordered" evidence="1">
    <location>
        <begin position="1"/>
        <end position="21"/>
    </location>
</feature>
<comment type="caution">
    <text evidence="2">The sequence shown here is derived from an EMBL/GenBank/DDBJ whole genome shotgun (WGS) entry which is preliminary data.</text>
</comment>
<keyword evidence="3" id="KW-1185">Reference proteome</keyword>
<dbReference type="AlphaFoldDB" id="A0A8J6HQX7"/>
<feature type="compositionally biased region" description="Basic and acidic residues" evidence="1">
    <location>
        <begin position="52"/>
        <end position="66"/>
    </location>
</feature>
<evidence type="ECO:0000313" key="3">
    <source>
        <dbReference type="Proteomes" id="UP000719412"/>
    </source>
</evidence>
<reference evidence="2" key="2">
    <citation type="submission" date="2021-08" db="EMBL/GenBank/DDBJ databases">
        <authorList>
            <person name="Eriksson T."/>
        </authorList>
    </citation>
    <scope>NUCLEOTIDE SEQUENCE</scope>
    <source>
        <strain evidence="2">Stoneville</strain>
        <tissue evidence="2">Whole head</tissue>
    </source>
</reference>
<feature type="region of interest" description="Disordered" evidence="1">
    <location>
        <begin position="44"/>
        <end position="66"/>
    </location>
</feature>
<organism evidence="2 3">
    <name type="scientific">Tenebrio molitor</name>
    <name type="common">Yellow mealworm beetle</name>
    <dbReference type="NCBI Taxonomy" id="7067"/>
    <lineage>
        <taxon>Eukaryota</taxon>
        <taxon>Metazoa</taxon>
        <taxon>Ecdysozoa</taxon>
        <taxon>Arthropoda</taxon>
        <taxon>Hexapoda</taxon>
        <taxon>Insecta</taxon>
        <taxon>Pterygota</taxon>
        <taxon>Neoptera</taxon>
        <taxon>Endopterygota</taxon>
        <taxon>Coleoptera</taxon>
        <taxon>Polyphaga</taxon>
        <taxon>Cucujiformia</taxon>
        <taxon>Tenebrionidae</taxon>
        <taxon>Tenebrio</taxon>
    </lineage>
</organism>
<evidence type="ECO:0000313" key="2">
    <source>
        <dbReference type="EMBL" id="KAH0820021.1"/>
    </source>
</evidence>
<reference evidence="2" key="1">
    <citation type="journal article" date="2020" name="J Insects Food Feed">
        <title>The yellow mealworm (Tenebrio molitor) genome: a resource for the emerging insects as food and feed industry.</title>
        <authorList>
            <person name="Eriksson T."/>
            <person name="Andere A."/>
            <person name="Kelstrup H."/>
            <person name="Emery V."/>
            <person name="Picard C."/>
        </authorList>
    </citation>
    <scope>NUCLEOTIDE SEQUENCE</scope>
    <source>
        <strain evidence="2">Stoneville</strain>
        <tissue evidence="2">Whole head</tissue>
    </source>
</reference>
<sequence>MQMFAAGAVREKEGETTKGVRQSCPLSPLLFTWQTWMKFEGKHKRRGSEWQGVREREREREGEREREMKEMMRRLANYVRKKKLKVNVKTTKMMVFNKRKRKSEENEWKWEVRKERESEKVISEEEGREYIDVRGSDLWMEGTRSSRKRFELGTRSGQRNVGYVVREECKRSRLRVKVGKRAAKFEDKMYGREECRILTECWREKKKNMEKERENYYQRNGYVSEGVERLRTKGKWINAELSERGKDTNKKERREKIKESRHNREYDRKFRSTWGERVQEK</sequence>
<proteinExistence type="predicted"/>
<dbReference type="Proteomes" id="UP000719412">
    <property type="component" value="Unassembled WGS sequence"/>
</dbReference>
<name>A0A8J6HQX7_TENMO</name>